<comment type="similarity">
    <text evidence="3">Belongs to the peptidase M50B family.</text>
</comment>
<dbReference type="GO" id="GO:0006508">
    <property type="term" value="P:proteolysis"/>
    <property type="evidence" value="ECO:0007669"/>
    <property type="project" value="UniProtKB-KW"/>
</dbReference>
<sequence>MPFDLLFYVKAAIAIIAVFAVCVTLHEFGHFYVAKKSGVAVPVFAIGFGPKLFKWVRGGTEYSVRLLPLGGFVQMAGEAPQETWFPVGHEVAYELNESLQIITLGDPKDMPKAYVGVVRRADLTDKLEMSIETAEGVRTFKVKPYARVMMNARSSIPLVEKHEQVLGKPLYKRAAIILAGPVMNFLLAGVLFAAVNTYTGVRTTVISQVEPRTPAQVAGLQPGDKIVMLNHEPIGNWIQLVNRIRSGSASTTGHPQPLNITVKRGGVDRTVAVTPEMTKQGVPVIGIESVVTHNPLRTIPSGFSALVRDTWLTLQGYKSLVVQHQYAALSGPVGIADVITQQVRFGFWHVVMIAGVLSLNLGLFNLIPIPALDGGRLLFILVELIRGRKVDPQKEGFVHFVGFALLMLFAVVITYRDVTHLF</sequence>
<comment type="subcellular location">
    <subcellularLocation>
        <location evidence="2">Membrane</location>
        <topology evidence="2">Multi-pass membrane protein</topology>
    </subcellularLocation>
</comment>
<dbReference type="InterPro" id="IPR008915">
    <property type="entry name" value="Peptidase_M50"/>
</dbReference>
<keyword evidence="7" id="KW-0862">Zinc</keyword>
<feature type="transmembrane region" description="Helical" evidence="11">
    <location>
        <begin position="174"/>
        <end position="195"/>
    </location>
</feature>
<dbReference type="Proteomes" id="UP001164803">
    <property type="component" value="Chromosome"/>
</dbReference>
<dbReference type="PANTHER" id="PTHR42837:SF2">
    <property type="entry name" value="MEMBRANE METALLOPROTEASE ARASP2, CHLOROPLASTIC-RELATED"/>
    <property type="match status" value="1"/>
</dbReference>
<dbReference type="Pfam" id="PF02163">
    <property type="entry name" value="Peptidase_M50"/>
    <property type="match status" value="1"/>
</dbReference>
<keyword evidence="8 11" id="KW-1133">Transmembrane helix</keyword>
<evidence type="ECO:0000256" key="6">
    <source>
        <dbReference type="ARBA" id="ARBA00022801"/>
    </source>
</evidence>
<dbReference type="RefSeq" id="WP_268042548.1">
    <property type="nucleotide sequence ID" value="NZ_CP104064.1"/>
</dbReference>
<evidence type="ECO:0000313" key="14">
    <source>
        <dbReference type="Proteomes" id="UP001164803"/>
    </source>
</evidence>
<name>A0ABY6YYN1_9BACL</name>
<dbReference type="PANTHER" id="PTHR42837">
    <property type="entry name" value="REGULATOR OF SIGMA-E PROTEASE RSEP"/>
    <property type="match status" value="1"/>
</dbReference>
<evidence type="ECO:0000256" key="5">
    <source>
        <dbReference type="ARBA" id="ARBA00022692"/>
    </source>
</evidence>
<dbReference type="InterPro" id="IPR041489">
    <property type="entry name" value="PDZ_6"/>
</dbReference>
<evidence type="ECO:0000256" key="11">
    <source>
        <dbReference type="SAM" id="Phobius"/>
    </source>
</evidence>
<evidence type="ECO:0000256" key="9">
    <source>
        <dbReference type="ARBA" id="ARBA00023049"/>
    </source>
</evidence>
<dbReference type="InterPro" id="IPR001478">
    <property type="entry name" value="PDZ"/>
</dbReference>
<comment type="cofactor">
    <cofactor evidence="1">
        <name>Zn(2+)</name>
        <dbReference type="ChEBI" id="CHEBI:29105"/>
    </cofactor>
</comment>
<evidence type="ECO:0000256" key="7">
    <source>
        <dbReference type="ARBA" id="ARBA00022833"/>
    </source>
</evidence>
<dbReference type="SMART" id="SM00228">
    <property type="entry name" value="PDZ"/>
    <property type="match status" value="1"/>
</dbReference>
<evidence type="ECO:0000256" key="1">
    <source>
        <dbReference type="ARBA" id="ARBA00001947"/>
    </source>
</evidence>
<keyword evidence="5 11" id="KW-0812">Transmembrane</keyword>
<evidence type="ECO:0000256" key="4">
    <source>
        <dbReference type="ARBA" id="ARBA00022670"/>
    </source>
</evidence>
<keyword evidence="4 13" id="KW-0645">Protease</keyword>
<feature type="domain" description="PDZ" evidence="12">
    <location>
        <begin position="189"/>
        <end position="266"/>
    </location>
</feature>
<dbReference type="GO" id="GO:0008233">
    <property type="term" value="F:peptidase activity"/>
    <property type="evidence" value="ECO:0007669"/>
    <property type="project" value="UniProtKB-KW"/>
</dbReference>
<dbReference type="EMBL" id="CP104064">
    <property type="protein sequence ID" value="WAH35373.1"/>
    <property type="molecule type" value="Genomic_DNA"/>
</dbReference>
<evidence type="ECO:0000256" key="3">
    <source>
        <dbReference type="ARBA" id="ARBA00007931"/>
    </source>
</evidence>
<proteinExistence type="inferred from homology"/>
<keyword evidence="9" id="KW-0482">Metalloprotease</keyword>
<keyword evidence="10 11" id="KW-0472">Membrane</keyword>
<feature type="transmembrane region" description="Helical" evidence="11">
    <location>
        <begin position="396"/>
        <end position="415"/>
    </location>
</feature>
<dbReference type="CDD" id="cd23081">
    <property type="entry name" value="cpPDZ_EcRseP-like"/>
    <property type="match status" value="1"/>
</dbReference>
<dbReference type="SUPFAM" id="SSF50156">
    <property type="entry name" value="PDZ domain-like"/>
    <property type="match status" value="1"/>
</dbReference>
<evidence type="ECO:0000313" key="13">
    <source>
        <dbReference type="EMBL" id="WAH35373.1"/>
    </source>
</evidence>
<reference evidence="13" key="1">
    <citation type="submission" date="2022-08" db="EMBL/GenBank/DDBJ databases">
        <title>Alicyclobacillus dauci DSM2870, complete genome.</title>
        <authorList>
            <person name="Wang Q."/>
            <person name="Cai R."/>
            <person name="Wang Z."/>
        </authorList>
    </citation>
    <scope>NUCLEOTIDE SEQUENCE</scope>
    <source>
        <strain evidence="13">DSM 28700</strain>
    </source>
</reference>
<dbReference type="InterPro" id="IPR004387">
    <property type="entry name" value="Pept_M50_Zn"/>
</dbReference>
<feature type="transmembrane region" description="Helical" evidence="11">
    <location>
        <begin position="6"/>
        <end position="26"/>
    </location>
</feature>
<accession>A0ABY6YYN1</accession>
<keyword evidence="6" id="KW-0378">Hydrolase</keyword>
<dbReference type="Pfam" id="PF17820">
    <property type="entry name" value="PDZ_6"/>
    <property type="match status" value="1"/>
</dbReference>
<evidence type="ECO:0000259" key="12">
    <source>
        <dbReference type="SMART" id="SM00228"/>
    </source>
</evidence>
<gene>
    <name evidence="13" type="ORF">NZD86_13810</name>
</gene>
<protein>
    <submittedName>
        <fullName evidence="13">Site-2 protease family protein</fullName>
    </submittedName>
</protein>
<dbReference type="Gene3D" id="2.30.42.10">
    <property type="match status" value="1"/>
</dbReference>
<feature type="transmembrane region" description="Helical" evidence="11">
    <location>
        <begin position="345"/>
        <end position="367"/>
    </location>
</feature>
<organism evidence="13 14">
    <name type="scientific">Alicyclobacillus dauci</name>
    <dbReference type="NCBI Taxonomy" id="1475485"/>
    <lineage>
        <taxon>Bacteria</taxon>
        <taxon>Bacillati</taxon>
        <taxon>Bacillota</taxon>
        <taxon>Bacilli</taxon>
        <taxon>Bacillales</taxon>
        <taxon>Alicyclobacillaceae</taxon>
        <taxon>Alicyclobacillus</taxon>
    </lineage>
</organism>
<evidence type="ECO:0000256" key="2">
    <source>
        <dbReference type="ARBA" id="ARBA00004141"/>
    </source>
</evidence>
<evidence type="ECO:0000256" key="10">
    <source>
        <dbReference type="ARBA" id="ARBA00023136"/>
    </source>
</evidence>
<evidence type="ECO:0000256" key="8">
    <source>
        <dbReference type="ARBA" id="ARBA00022989"/>
    </source>
</evidence>
<dbReference type="CDD" id="cd06163">
    <property type="entry name" value="S2P-M50_PDZ_RseP-like"/>
    <property type="match status" value="1"/>
</dbReference>
<dbReference type="InterPro" id="IPR036034">
    <property type="entry name" value="PDZ_sf"/>
</dbReference>
<keyword evidence="14" id="KW-1185">Reference proteome</keyword>